<dbReference type="Proteomes" id="UP001589896">
    <property type="component" value="Unassembled WGS sequence"/>
</dbReference>
<feature type="signal peptide" evidence="2">
    <location>
        <begin position="1"/>
        <end position="15"/>
    </location>
</feature>
<keyword evidence="4" id="KW-1185">Reference proteome</keyword>
<reference evidence="3 4" key="1">
    <citation type="submission" date="2024-09" db="EMBL/GenBank/DDBJ databases">
        <authorList>
            <person name="Sun Q."/>
            <person name="Mori K."/>
        </authorList>
    </citation>
    <scope>NUCLEOTIDE SEQUENCE [LARGE SCALE GENOMIC DNA]</scope>
    <source>
        <strain evidence="3 4">KCTC 23076</strain>
    </source>
</reference>
<proteinExistence type="predicted"/>
<evidence type="ECO:0000313" key="3">
    <source>
        <dbReference type="EMBL" id="MFC0676596.1"/>
    </source>
</evidence>
<organism evidence="3 4">
    <name type="scientific">Lysobacter korlensis</name>
    <dbReference type="NCBI Taxonomy" id="553636"/>
    <lineage>
        <taxon>Bacteria</taxon>
        <taxon>Pseudomonadati</taxon>
        <taxon>Pseudomonadota</taxon>
        <taxon>Gammaproteobacteria</taxon>
        <taxon>Lysobacterales</taxon>
        <taxon>Lysobacteraceae</taxon>
        <taxon>Lysobacter</taxon>
    </lineage>
</organism>
<evidence type="ECO:0000256" key="2">
    <source>
        <dbReference type="SAM" id="SignalP"/>
    </source>
</evidence>
<evidence type="ECO:0000256" key="1">
    <source>
        <dbReference type="SAM" id="MobiDB-lite"/>
    </source>
</evidence>
<protein>
    <recommendedName>
        <fullName evidence="5">Lipoprotein</fullName>
    </recommendedName>
</protein>
<feature type="chain" id="PRO_5045887568" description="Lipoprotein" evidence="2">
    <location>
        <begin position="16"/>
        <end position="72"/>
    </location>
</feature>
<feature type="region of interest" description="Disordered" evidence="1">
    <location>
        <begin position="19"/>
        <end position="40"/>
    </location>
</feature>
<keyword evidence="2" id="KW-0732">Signal</keyword>
<dbReference type="EMBL" id="JBHLTG010000001">
    <property type="protein sequence ID" value="MFC0676596.1"/>
    <property type="molecule type" value="Genomic_DNA"/>
</dbReference>
<name>A0ABV6RHX8_9GAMM</name>
<feature type="compositionally biased region" description="Pro residues" evidence="1">
    <location>
        <begin position="20"/>
        <end position="32"/>
    </location>
</feature>
<dbReference type="RefSeq" id="WP_386664314.1">
    <property type="nucleotide sequence ID" value="NZ_JBHLTG010000001.1"/>
</dbReference>
<comment type="caution">
    <text evidence="3">The sequence shown here is derived from an EMBL/GenBank/DDBJ whole genome shotgun (WGS) entry which is preliminary data.</text>
</comment>
<evidence type="ECO:0000313" key="4">
    <source>
        <dbReference type="Proteomes" id="UP001589896"/>
    </source>
</evidence>
<dbReference type="PROSITE" id="PS51257">
    <property type="entry name" value="PROKAR_LIPOPROTEIN"/>
    <property type="match status" value="1"/>
</dbReference>
<gene>
    <name evidence="3" type="ORF">ACFFGH_01855</name>
</gene>
<accession>A0ABV6RHX8</accession>
<sequence>MLRIAFMLAVVAVLAACDRPPQPPDKSAPPDPQVGASARDALHAPLDRAKGVQATLDDGAQALGAQVDAAGG</sequence>
<evidence type="ECO:0008006" key="5">
    <source>
        <dbReference type="Google" id="ProtNLM"/>
    </source>
</evidence>